<dbReference type="KEGG" id="ssm:Spirs_0450"/>
<dbReference type="SUPFAM" id="SSF102114">
    <property type="entry name" value="Radical SAM enzymes"/>
    <property type="match status" value="1"/>
</dbReference>
<dbReference type="eggNOG" id="COG4277">
    <property type="taxonomic scope" value="Bacteria"/>
</dbReference>
<dbReference type="GO" id="GO:0046872">
    <property type="term" value="F:metal ion binding"/>
    <property type="evidence" value="ECO:0007669"/>
    <property type="project" value="UniProtKB-KW"/>
</dbReference>
<keyword evidence="5" id="KW-0411">Iron-sulfur</keyword>
<protein>
    <submittedName>
        <fullName evidence="7">Radical SAM domain protein</fullName>
    </submittedName>
</protein>
<dbReference type="NCBIfam" id="TIGR03916">
    <property type="entry name" value="rSAM_link_UDG"/>
    <property type="match status" value="1"/>
</dbReference>
<dbReference type="HOGENOM" id="CLU_033784_0_0_12"/>
<proteinExistence type="predicted"/>
<evidence type="ECO:0000256" key="2">
    <source>
        <dbReference type="ARBA" id="ARBA00022691"/>
    </source>
</evidence>
<dbReference type="InterPro" id="IPR058240">
    <property type="entry name" value="rSAM_sf"/>
</dbReference>
<dbReference type="SUPFAM" id="SSF47781">
    <property type="entry name" value="RuvA domain 2-like"/>
    <property type="match status" value="1"/>
</dbReference>
<evidence type="ECO:0000259" key="6">
    <source>
        <dbReference type="Pfam" id="PF04055"/>
    </source>
</evidence>
<dbReference type="Pfam" id="PF04055">
    <property type="entry name" value="Radical_SAM"/>
    <property type="match status" value="1"/>
</dbReference>
<dbReference type="SFLD" id="SFLDG01102">
    <property type="entry name" value="Uncharacterised_Radical_SAM_Su"/>
    <property type="match status" value="1"/>
</dbReference>
<dbReference type="GO" id="GO:0051536">
    <property type="term" value="F:iron-sulfur cluster binding"/>
    <property type="evidence" value="ECO:0007669"/>
    <property type="project" value="UniProtKB-KW"/>
</dbReference>
<evidence type="ECO:0000256" key="4">
    <source>
        <dbReference type="ARBA" id="ARBA00023004"/>
    </source>
</evidence>
<evidence type="ECO:0000313" key="7">
    <source>
        <dbReference type="EMBL" id="ADK79597.1"/>
    </source>
</evidence>
<evidence type="ECO:0000256" key="3">
    <source>
        <dbReference type="ARBA" id="ARBA00022723"/>
    </source>
</evidence>
<dbReference type="STRING" id="573413.Spirs_0450"/>
<dbReference type="AlphaFoldDB" id="E1RB67"/>
<dbReference type="EMBL" id="CP002116">
    <property type="protein sequence ID" value="ADK79597.1"/>
    <property type="molecule type" value="Genomic_DNA"/>
</dbReference>
<dbReference type="Gene3D" id="3.20.20.70">
    <property type="entry name" value="Aldolase class I"/>
    <property type="match status" value="1"/>
</dbReference>
<dbReference type="InterPro" id="IPR013785">
    <property type="entry name" value="Aldolase_TIM"/>
</dbReference>
<organism evidence="7 8">
    <name type="scientific">Sediminispirochaeta smaragdinae (strain DSM 11293 / JCM 15392 / SEBR 4228)</name>
    <name type="common">Spirochaeta smaragdinae</name>
    <dbReference type="NCBI Taxonomy" id="573413"/>
    <lineage>
        <taxon>Bacteria</taxon>
        <taxon>Pseudomonadati</taxon>
        <taxon>Spirochaetota</taxon>
        <taxon>Spirochaetia</taxon>
        <taxon>Spirochaetales</taxon>
        <taxon>Spirochaetaceae</taxon>
        <taxon>Sediminispirochaeta</taxon>
    </lineage>
</organism>
<dbReference type="GO" id="GO:0003824">
    <property type="term" value="F:catalytic activity"/>
    <property type="evidence" value="ECO:0007669"/>
    <property type="project" value="InterPro"/>
</dbReference>
<comment type="cofactor">
    <cofactor evidence="1">
        <name>[4Fe-4S] cluster</name>
        <dbReference type="ChEBI" id="CHEBI:49883"/>
    </cofactor>
</comment>
<accession>E1RB67</accession>
<keyword evidence="8" id="KW-1185">Reference proteome</keyword>
<keyword evidence="3" id="KW-0479">Metal-binding</keyword>
<sequence length="427" mass="47293">MNTEAKIKILADAAKYDVSCASSGSTRLGPKGGMGSTLSAGICHSWSSDGRCISLLKVLFSNACRYDCSYCVNRASAGGRRVSFTVDELTNIAMAFYRRNYIEGLFLSSGIFAEPDVVMEQLLRVAITLRSEHRFGGYIHMKAIPGASQELVAAAGRWVDRMSVNIELPSERSLNRLAPQKKRRDILGPMGWMRTEIDHYREGMEEFRHSSFLKTKPASFVPAGQSTQLIVGASPEADGTILSLADGLYKSYGMKRVYYSAFVPTVSRAEGPGLDLGTPNRLKAREHRLYQADWLMRFYGFAFDELVGDRSASLDPELDPKSHWAIVHRDHFPVDLERADYEVLLRVPGIGVRSAHRLVVARREGPLNFELVARLGVVLSRAKYFVTCGGRSLVSADYSEKVLRMRLGEGPDAFGQLSLFDAISGEL</sequence>
<evidence type="ECO:0000313" key="8">
    <source>
        <dbReference type="Proteomes" id="UP000002318"/>
    </source>
</evidence>
<feature type="domain" description="Radical SAM core" evidence="6">
    <location>
        <begin position="59"/>
        <end position="186"/>
    </location>
</feature>
<dbReference type="InterPro" id="IPR007197">
    <property type="entry name" value="rSAM"/>
</dbReference>
<evidence type="ECO:0000256" key="5">
    <source>
        <dbReference type="ARBA" id="ARBA00023014"/>
    </source>
</evidence>
<dbReference type="InterPro" id="IPR023874">
    <property type="entry name" value="DNA_rSAM_put"/>
</dbReference>
<reference evidence="8" key="1">
    <citation type="journal article" date="2010" name="Stand. Genomic Sci.">
        <title>Complete genome sequence of Spirochaeta smaragdinae type strain (SEBR 4228).</title>
        <authorList>
            <person name="Mavromatis K."/>
            <person name="Yasawong M."/>
            <person name="Chertkov O."/>
            <person name="Lapidus A."/>
            <person name="Lucas S."/>
            <person name="Nolan M."/>
            <person name="Del Rio T.G."/>
            <person name="Tice H."/>
            <person name="Cheng J.F."/>
            <person name="Pitluck S."/>
            <person name="Liolios K."/>
            <person name="Ivanova N."/>
            <person name="Tapia R."/>
            <person name="Han C."/>
            <person name="Bruce D."/>
            <person name="Goodwin L."/>
            <person name="Pati A."/>
            <person name="Chen A."/>
            <person name="Palaniappan K."/>
            <person name="Land M."/>
            <person name="Hauser L."/>
            <person name="Chang Y.J."/>
            <person name="Jeffries C.D."/>
            <person name="Detter J.C."/>
            <person name="Rohde M."/>
            <person name="Brambilla E."/>
            <person name="Spring S."/>
            <person name="Goker M."/>
            <person name="Sikorski J."/>
            <person name="Woyke T."/>
            <person name="Bristow J."/>
            <person name="Eisen J.A."/>
            <person name="Markowitz V."/>
            <person name="Hugenholtz P."/>
            <person name="Klenk H.P."/>
            <person name="Kyrpides N.C."/>
        </authorList>
    </citation>
    <scope>NUCLEOTIDE SEQUENCE [LARGE SCALE GENOMIC DNA]</scope>
    <source>
        <strain evidence="8">DSM 11293 / JCM 15392 / SEBR 4228</strain>
    </source>
</reference>
<keyword evidence="2" id="KW-0949">S-adenosyl-L-methionine</keyword>
<keyword evidence="4" id="KW-0408">Iron</keyword>
<gene>
    <name evidence="7" type="ordered locus">Spirs_0450</name>
</gene>
<dbReference type="InterPro" id="IPR010994">
    <property type="entry name" value="RuvA_2-like"/>
</dbReference>
<dbReference type="SFLD" id="SFLDS00029">
    <property type="entry name" value="Radical_SAM"/>
    <property type="match status" value="1"/>
</dbReference>
<evidence type="ECO:0000256" key="1">
    <source>
        <dbReference type="ARBA" id="ARBA00001966"/>
    </source>
</evidence>
<dbReference type="CDD" id="cd01335">
    <property type="entry name" value="Radical_SAM"/>
    <property type="match status" value="1"/>
</dbReference>
<dbReference type="RefSeq" id="WP_013253061.1">
    <property type="nucleotide sequence ID" value="NC_014364.1"/>
</dbReference>
<dbReference type="Proteomes" id="UP000002318">
    <property type="component" value="Chromosome"/>
</dbReference>
<name>E1RB67_SEDSS</name>